<dbReference type="AlphaFoldDB" id="A0AAV7MZV6"/>
<keyword evidence="2" id="KW-1133">Transmembrane helix</keyword>
<dbReference type="PANTHER" id="PTHR46888">
    <property type="entry name" value="ZINC KNUCKLE DOMAINCONTAINING PROTEIN-RELATED"/>
    <property type="match status" value="1"/>
</dbReference>
<evidence type="ECO:0000313" key="3">
    <source>
        <dbReference type="EMBL" id="KAJ1105935.1"/>
    </source>
</evidence>
<feature type="region of interest" description="Disordered" evidence="1">
    <location>
        <begin position="331"/>
        <end position="388"/>
    </location>
</feature>
<feature type="region of interest" description="Disordered" evidence="1">
    <location>
        <begin position="556"/>
        <end position="624"/>
    </location>
</feature>
<keyword evidence="2" id="KW-0472">Membrane</keyword>
<reference evidence="3" key="1">
    <citation type="journal article" date="2022" name="bioRxiv">
        <title>Sequencing and chromosome-scale assembly of the giantPleurodeles waltlgenome.</title>
        <authorList>
            <person name="Brown T."/>
            <person name="Elewa A."/>
            <person name="Iarovenko S."/>
            <person name="Subramanian E."/>
            <person name="Araus A.J."/>
            <person name="Petzold A."/>
            <person name="Susuki M."/>
            <person name="Suzuki K.-i.T."/>
            <person name="Hayashi T."/>
            <person name="Toyoda A."/>
            <person name="Oliveira C."/>
            <person name="Osipova E."/>
            <person name="Leigh N.D."/>
            <person name="Simon A."/>
            <person name="Yun M.H."/>
        </authorList>
    </citation>
    <scope>NUCLEOTIDE SEQUENCE</scope>
    <source>
        <strain evidence="3">20211129_DDA</strain>
        <tissue evidence="3">Liver</tissue>
    </source>
</reference>
<evidence type="ECO:0000313" key="4">
    <source>
        <dbReference type="Proteomes" id="UP001066276"/>
    </source>
</evidence>
<feature type="compositionally biased region" description="Acidic residues" evidence="1">
    <location>
        <begin position="47"/>
        <end position="56"/>
    </location>
</feature>
<protein>
    <submittedName>
        <fullName evidence="3">Uncharacterized protein</fullName>
    </submittedName>
</protein>
<dbReference type="SUPFAM" id="SSF50630">
    <property type="entry name" value="Acid proteases"/>
    <property type="match status" value="1"/>
</dbReference>
<dbReference type="Proteomes" id="UP001066276">
    <property type="component" value="Chromosome 9"/>
</dbReference>
<feature type="compositionally biased region" description="Basic and acidic residues" evidence="1">
    <location>
        <begin position="367"/>
        <end position="388"/>
    </location>
</feature>
<evidence type="ECO:0000256" key="1">
    <source>
        <dbReference type="SAM" id="MobiDB-lite"/>
    </source>
</evidence>
<evidence type="ECO:0000256" key="2">
    <source>
        <dbReference type="SAM" id="Phobius"/>
    </source>
</evidence>
<dbReference type="PANTHER" id="PTHR46888:SF1">
    <property type="entry name" value="RIBONUCLEASE H"/>
    <property type="match status" value="1"/>
</dbReference>
<accession>A0AAV7MZV6</accession>
<feature type="compositionally biased region" description="Basic residues" evidence="1">
    <location>
        <begin position="576"/>
        <end position="591"/>
    </location>
</feature>
<dbReference type="InterPro" id="IPR021109">
    <property type="entry name" value="Peptidase_aspartic_dom_sf"/>
</dbReference>
<comment type="caution">
    <text evidence="3">The sequence shown here is derived from an EMBL/GenBank/DDBJ whole genome shotgun (WGS) entry which is preliminary data.</text>
</comment>
<feature type="transmembrane region" description="Helical" evidence="2">
    <location>
        <begin position="683"/>
        <end position="708"/>
    </location>
</feature>
<dbReference type="EMBL" id="JANPWB010000013">
    <property type="protein sequence ID" value="KAJ1105935.1"/>
    <property type="molecule type" value="Genomic_DNA"/>
</dbReference>
<organism evidence="3 4">
    <name type="scientific">Pleurodeles waltl</name>
    <name type="common">Iberian ribbed newt</name>
    <dbReference type="NCBI Taxonomy" id="8319"/>
    <lineage>
        <taxon>Eukaryota</taxon>
        <taxon>Metazoa</taxon>
        <taxon>Chordata</taxon>
        <taxon>Craniata</taxon>
        <taxon>Vertebrata</taxon>
        <taxon>Euteleostomi</taxon>
        <taxon>Amphibia</taxon>
        <taxon>Batrachia</taxon>
        <taxon>Caudata</taxon>
        <taxon>Salamandroidea</taxon>
        <taxon>Salamandridae</taxon>
        <taxon>Pleurodelinae</taxon>
        <taxon>Pleurodeles</taxon>
    </lineage>
</organism>
<sequence>MELDLASLPTLTVVQLRGLCIERGLPATTDLRKQILITSLTAWAEAQEVETEEAPEEGERREDASSNHSGEGRHLSPSEDEEERSSVNTVTRGRSKASGGKGVLSGGENPSIRERELEAQLAYIALEAEKLALEKKKWAYKEKRDGSSDKEAEVSMGGGVCPRLPKGVVPAYVEGDDIDKWLGAFERALQMRRVRPQYWGSLLWELVPNSGRDRLLTLRGEEADSYPSMKRCLAKKFGLTPEQYRMKFRDTQKVSTQSWVDFVDISLKALEGWIIGNKVDTYEGLYNLIMREHILTNCTQERLRQHLVDSKQTNPRELGEAADEWLRTRVVVKSQGGDSKKGGTGPQKPKEGGGKPTTETPSVPQNPKKEESKSHSHSGKERQGDPGLKKLLDSRACFDCQQTGHFRGDAACPRKVVSTGLSSVAIEEDSSDDEVLLALCWETGPDGKLVIPEGGSRHFHHIQVNGIPTTGLRDTCASHTIVSDRLVMPDMYVPGKTKKVRIATGEVTSKPVAIVPLEREGILDWIRVVVSADLPLDCILGNDLTEVSLVTDGVVAQGAPPTQSPGESVPTVRRQGSPRKGKKKRKGRPLLKRVPGSQGPSAPVGGEPRVVTGEASPDPKEVLSSQAAVQMQGVAPALTEGRVEGGCLSQEVVAPHSRQQEGCQDPKDAPKAAQPLVSGELRVWFWVLTAVSSLCWVLAFLTALYLAWEADPRANSKVGPLTLLVMVGLLKCWVTSLGKLGVALAKFGVGEVGTSLPKLAERKEEDPLEGSFSLSWVLLLLGWLHYPEGVTLTGGCKAE</sequence>
<proteinExistence type="predicted"/>
<keyword evidence="4" id="KW-1185">Reference proteome</keyword>
<name>A0AAV7MZV6_PLEWA</name>
<feature type="region of interest" description="Disordered" evidence="1">
    <location>
        <begin position="46"/>
        <end position="111"/>
    </location>
</feature>
<dbReference type="CDD" id="cd00303">
    <property type="entry name" value="retropepsin_like"/>
    <property type="match status" value="1"/>
</dbReference>
<gene>
    <name evidence="3" type="ORF">NDU88_003338</name>
</gene>
<keyword evidence="2" id="KW-0812">Transmembrane</keyword>
<feature type="compositionally biased region" description="Basic and acidic residues" evidence="1">
    <location>
        <begin position="57"/>
        <end position="77"/>
    </location>
</feature>